<dbReference type="GO" id="GO:0051301">
    <property type="term" value="P:cell division"/>
    <property type="evidence" value="ECO:0007669"/>
    <property type="project" value="UniProtKB-KW"/>
</dbReference>
<dbReference type="AlphaFoldDB" id="A0AAI9T658"/>
<dbReference type="InterPro" id="IPR000751">
    <property type="entry name" value="MPI_Phosphatase"/>
</dbReference>
<sequence>MKLPHSVPEGRADLLPRIDKKTLLELMDGKFEDQFDHLLVIDCRFKYEYGGGHIDGVINYDDKENLVEEFFKAPKSRTALVLHCKHSTYRAPIMARYLRHQDRAINVDTYSNLTYPDMYILNGGYSSFFACNHKLCLPQTYVEMATKSTRSPASVD</sequence>
<dbReference type="SUPFAM" id="SSF52821">
    <property type="entry name" value="Rhodanese/Cell cycle control phosphatase"/>
    <property type="match status" value="1"/>
</dbReference>
<dbReference type="Gene3D" id="3.40.250.10">
    <property type="entry name" value="Rhodanese-like domain"/>
    <property type="match status" value="1"/>
</dbReference>
<dbReference type="PANTHER" id="PTHR10828">
    <property type="entry name" value="M-PHASE INDUCER PHOSPHATASE DUAL SPECIFICITY PHOSPHATASE CDC25"/>
    <property type="match status" value="1"/>
</dbReference>
<comment type="caution">
    <text evidence="11">The sequence shown here is derived from an EMBL/GenBank/DDBJ whole genome shotgun (WGS) entry which is preliminary data.</text>
</comment>
<evidence type="ECO:0000313" key="11">
    <source>
        <dbReference type="EMBL" id="KAJ9480965.1"/>
    </source>
</evidence>
<evidence type="ECO:0000256" key="4">
    <source>
        <dbReference type="ARBA" id="ARBA00022776"/>
    </source>
</evidence>
<dbReference type="SMART" id="SM00450">
    <property type="entry name" value="RHOD"/>
    <property type="match status" value="1"/>
</dbReference>
<reference evidence="11" key="2">
    <citation type="journal article" date="2016" name="Fungal Biol.">
        <title>Ochratoxin A production by Penicillium thymicola.</title>
        <authorList>
            <person name="Nguyen H.D.T."/>
            <person name="McMullin D.R."/>
            <person name="Ponomareva E."/>
            <person name="Riley R."/>
            <person name="Pomraning K.R."/>
            <person name="Baker S.E."/>
            <person name="Seifert K.A."/>
        </authorList>
    </citation>
    <scope>NUCLEOTIDE SEQUENCE</scope>
    <source>
        <strain evidence="11">DAOM 180753</strain>
    </source>
</reference>
<dbReference type="PANTHER" id="PTHR10828:SF17">
    <property type="entry name" value="PROTEIN-TYROSINE-PHOSPHATASE"/>
    <property type="match status" value="1"/>
</dbReference>
<evidence type="ECO:0000256" key="1">
    <source>
        <dbReference type="ARBA" id="ARBA00011065"/>
    </source>
</evidence>
<dbReference type="GO" id="GO:0004725">
    <property type="term" value="F:protein tyrosine phosphatase activity"/>
    <property type="evidence" value="ECO:0007669"/>
    <property type="project" value="UniProtKB-EC"/>
</dbReference>
<proteinExistence type="inferred from homology"/>
<dbReference type="GO" id="GO:0010971">
    <property type="term" value="P:positive regulation of G2/M transition of mitotic cell cycle"/>
    <property type="evidence" value="ECO:0007669"/>
    <property type="project" value="TreeGrafter"/>
</dbReference>
<feature type="domain" description="Rhodanese" evidence="10">
    <location>
        <begin position="34"/>
        <end position="137"/>
    </location>
</feature>
<dbReference type="PRINTS" id="PR00716">
    <property type="entry name" value="MPIPHPHTASE"/>
</dbReference>
<dbReference type="EC" id="3.1.3.48" evidence="2"/>
<dbReference type="GO" id="GO:0110032">
    <property type="term" value="P:positive regulation of G2/MI transition of meiotic cell cycle"/>
    <property type="evidence" value="ECO:0007669"/>
    <property type="project" value="TreeGrafter"/>
</dbReference>
<gene>
    <name evidence="11" type="ORF">VN97_g12548</name>
</gene>
<keyword evidence="6" id="KW-0904">Protein phosphatase</keyword>
<dbReference type="GO" id="GO:0005737">
    <property type="term" value="C:cytoplasm"/>
    <property type="evidence" value="ECO:0007669"/>
    <property type="project" value="TreeGrafter"/>
</dbReference>
<evidence type="ECO:0000256" key="8">
    <source>
        <dbReference type="ARBA" id="ARBA00051722"/>
    </source>
</evidence>
<name>A0AAI9T658_PENTH</name>
<evidence type="ECO:0000256" key="6">
    <source>
        <dbReference type="ARBA" id="ARBA00022912"/>
    </source>
</evidence>
<keyword evidence="5" id="KW-0378">Hydrolase</keyword>
<keyword evidence="4" id="KW-0498">Mitosis</keyword>
<keyword evidence="12" id="KW-1185">Reference proteome</keyword>
<evidence type="ECO:0000313" key="12">
    <source>
        <dbReference type="Proteomes" id="UP001227192"/>
    </source>
</evidence>
<evidence type="ECO:0000256" key="2">
    <source>
        <dbReference type="ARBA" id="ARBA00013064"/>
    </source>
</evidence>
<dbReference type="Proteomes" id="UP001227192">
    <property type="component" value="Unassembled WGS sequence"/>
</dbReference>
<evidence type="ECO:0000256" key="9">
    <source>
        <dbReference type="ARBA" id="ARBA00067190"/>
    </source>
</evidence>
<organism evidence="11 12">
    <name type="scientific">Penicillium thymicola</name>
    <dbReference type="NCBI Taxonomy" id="293382"/>
    <lineage>
        <taxon>Eukaryota</taxon>
        <taxon>Fungi</taxon>
        <taxon>Dikarya</taxon>
        <taxon>Ascomycota</taxon>
        <taxon>Pezizomycotina</taxon>
        <taxon>Eurotiomycetes</taxon>
        <taxon>Eurotiomycetidae</taxon>
        <taxon>Eurotiales</taxon>
        <taxon>Aspergillaceae</taxon>
        <taxon>Penicillium</taxon>
    </lineage>
</organism>
<dbReference type="PROSITE" id="PS50206">
    <property type="entry name" value="RHODANESE_3"/>
    <property type="match status" value="1"/>
</dbReference>
<evidence type="ECO:0000256" key="5">
    <source>
        <dbReference type="ARBA" id="ARBA00022801"/>
    </source>
</evidence>
<dbReference type="InterPro" id="IPR001763">
    <property type="entry name" value="Rhodanese-like_dom"/>
</dbReference>
<reference evidence="11" key="1">
    <citation type="submission" date="2015-06" db="EMBL/GenBank/DDBJ databases">
        <authorList>
            <person name="Nguyen H."/>
        </authorList>
    </citation>
    <scope>NUCLEOTIDE SEQUENCE</scope>
    <source>
        <strain evidence="11">DAOM 180753</strain>
    </source>
</reference>
<dbReference type="InterPro" id="IPR036873">
    <property type="entry name" value="Rhodanese-like_dom_sf"/>
</dbReference>
<protein>
    <recommendedName>
        <fullName evidence="9">M-phase inducer phosphatase</fullName>
        <ecNumber evidence="2">3.1.3.48</ecNumber>
    </recommendedName>
</protein>
<evidence type="ECO:0000256" key="7">
    <source>
        <dbReference type="ARBA" id="ARBA00023306"/>
    </source>
</evidence>
<dbReference type="FunFam" id="3.40.250.10:FF:000021">
    <property type="entry name" value="M-phase inducer phosphatase cdc-25.2"/>
    <property type="match status" value="1"/>
</dbReference>
<evidence type="ECO:0000256" key="3">
    <source>
        <dbReference type="ARBA" id="ARBA00022618"/>
    </source>
</evidence>
<keyword evidence="3" id="KW-0132">Cell division</keyword>
<dbReference type="EMBL" id="LACB01000983">
    <property type="protein sequence ID" value="KAJ9480965.1"/>
    <property type="molecule type" value="Genomic_DNA"/>
</dbReference>
<comment type="catalytic activity">
    <reaction evidence="8">
        <text>O-phospho-L-tyrosyl-[protein] + H2O = L-tyrosyl-[protein] + phosphate</text>
        <dbReference type="Rhea" id="RHEA:10684"/>
        <dbReference type="Rhea" id="RHEA-COMP:10136"/>
        <dbReference type="Rhea" id="RHEA-COMP:20101"/>
        <dbReference type="ChEBI" id="CHEBI:15377"/>
        <dbReference type="ChEBI" id="CHEBI:43474"/>
        <dbReference type="ChEBI" id="CHEBI:46858"/>
        <dbReference type="ChEBI" id="CHEBI:61978"/>
        <dbReference type="EC" id="3.1.3.48"/>
    </reaction>
</comment>
<comment type="similarity">
    <text evidence="1">Belongs to the MPI phosphatase family.</text>
</comment>
<keyword evidence="7" id="KW-0131">Cell cycle</keyword>
<evidence type="ECO:0000259" key="10">
    <source>
        <dbReference type="PROSITE" id="PS50206"/>
    </source>
</evidence>
<accession>A0AAI9T658</accession>
<dbReference type="Pfam" id="PF00581">
    <property type="entry name" value="Rhodanese"/>
    <property type="match status" value="1"/>
</dbReference>
<dbReference type="GO" id="GO:0000086">
    <property type="term" value="P:G2/M transition of mitotic cell cycle"/>
    <property type="evidence" value="ECO:0007669"/>
    <property type="project" value="TreeGrafter"/>
</dbReference>
<dbReference type="GO" id="GO:0005634">
    <property type="term" value="C:nucleus"/>
    <property type="evidence" value="ECO:0007669"/>
    <property type="project" value="TreeGrafter"/>
</dbReference>